<evidence type="ECO:0000256" key="1">
    <source>
        <dbReference type="PROSITE-ProRule" id="PRU00047"/>
    </source>
</evidence>
<dbReference type="GO" id="GO:0008270">
    <property type="term" value="F:zinc ion binding"/>
    <property type="evidence" value="ECO:0007669"/>
    <property type="project" value="UniProtKB-KW"/>
</dbReference>
<dbReference type="Proteomes" id="UP001152484">
    <property type="component" value="Unassembled WGS sequence"/>
</dbReference>
<feature type="region of interest" description="Disordered" evidence="2">
    <location>
        <begin position="142"/>
        <end position="165"/>
    </location>
</feature>
<comment type="caution">
    <text evidence="4">The sequence shown here is derived from an EMBL/GenBank/DDBJ whole genome shotgun (WGS) entry which is preliminary data.</text>
</comment>
<keyword evidence="1" id="KW-0479">Metal-binding</keyword>
<keyword evidence="1" id="KW-0862">Zinc</keyword>
<proteinExistence type="predicted"/>
<protein>
    <recommendedName>
        <fullName evidence="3">CCHC-type domain-containing protein</fullName>
    </recommendedName>
</protein>
<reference evidence="4" key="1">
    <citation type="submission" date="2022-07" db="EMBL/GenBank/DDBJ databases">
        <authorList>
            <person name="Macas J."/>
            <person name="Novak P."/>
            <person name="Neumann P."/>
        </authorList>
    </citation>
    <scope>NUCLEOTIDE SEQUENCE</scope>
</reference>
<feature type="compositionally biased region" description="Basic and acidic residues" evidence="2">
    <location>
        <begin position="154"/>
        <end position="165"/>
    </location>
</feature>
<accession>A0A9P0Z9K2</accession>
<dbReference type="InterPro" id="IPR001878">
    <property type="entry name" value="Znf_CCHC"/>
</dbReference>
<evidence type="ECO:0000313" key="4">
    <source>
        <dbReference type="EMBL" id="CAH9091046.1"/>
    </source>
</evidence>
<dbReference type="GO" id="GO:0003676">
    <property type="term" value="F:nucleic acid binding"/>
    <property type="evidence" value="ECO:0007669"/>
    <property type="project" value="InterPro"/>
</dbReference>
<dbReference type="PROSITE" id="PS50158">
    <property type="entry name" value="ZF_CCHC"/>
    <property type="match status" value="1"/>
</dbReference>
<dbReference type="Pfam" id="PF00098">
    <property type="entry name" value="zf-CCHC"/>
    <property type="match status" value="1"/>
</dbReference>
<keyword evidence="5" id="KW-1185">Reference proteome</keyword>
<feature type="domain" description="CCHC-type" evidence="3">
    <location>
        <begin position="124"/>
        <end position="138"/>
    </location>
</feature>
<dbReference type="PANTHER" id="PTHR47592">
    <property type="entry name" value="PBF68 PROTEIN"/>
    <property type="match status" value="1"/>
</dbReference>
<evidence type="ECO:0000256" key="2">
    <source>
        <dbReference type="SAM" id="MobiDB-lite"/>
    </source>
</evidence>
<dbReference type="SUPFAM" id="SSF57756">
    <property type="entry name" value="Retrovirus zinc finger-like domains"/>
    <property type="match status" value="1"/>
</dbReference>
<gene>
    <name evidence="4" type="ORF">CEURO_LOCUS11472</name>
</gene>
<name>A0A9P0Z9K2_CUSEU</name>
<keyword evidence="1" id="KW-0863">Zinc-finger</keyword>
<sequence length="165" mass="18947">MVDSRPVMEQYNELLHVLGQFKLHKIGVDESYAVSSLIDKLSPSWKDFKRSLKHQDEKLSLVQFGSHLRIEENLRVQENDQIMGEVESRLAHVHLVEDNKSNPKDKRKYEDHDKSNKKSKGLVCWRCQKVGHVKRDCRVKLNKNGAGTSGSGQERCKDLVPRKGG</sequence>
<evidence type="ECO:0000259" key="3">
    <source>
        <dbReference type="PROSITE" id="PS50158"/>
    </source>
</evidence>
<dbReference type="SMART" id="SM00343">
    <property type="entry name" value="ZnF_C2HC"/>
    <property type="match status" value="1"/>
</dbReference>
<evidence type="ECO:0000313" key="5">
    <source>
        <dbReference type="Proteomes" id="UP001152484"/>
    </source>
</evidence>
<dbReference type="OrthoDB" id="1305996at2759"/>
<dbReference type="InterPro" id="IPR036875">
    <property type="entry name" value="Znf_CCHC_sf"/>
</dbReference>
<dbReference type="AlphaFoldDB" id="A0A9P0Z9K2"/>
<dbReference type="PANTHER" id="PTHR47592:SF29">
    <property type="entry name" value="ZINC FINGER, CCHC-TYPE"/>
    <property type="match status" value="1"/>
</dbReference>
<organism evidence="4 5">
    <name type="scientific">Cuscuta europaea</name>
    <name type="common">European dodder</name>
    <dbReference type="NCBI Taxonomy" id="41803"/>
    <lineage>
        <taxon>Eukaryota</taxon>
        <taxon>Viridiplantae</taxon>
        <taxon>Streptophyta</taxon>
        <taxon>Embryophyta</taxon>
        <taxon>Tracheophyta</taxon>
        <taxon>Spermatophyta</taxon>
        <taxon>Magnoliopsida</taxon>
        <taxon>eudicotyledons</taxon>
        <taxon>Gunneridae</taxon>
        <taxon>Pentapetalae</taxon>
        <taxon>asterids</taxon>
        <taxon>lamiids</taxon>
        <taxon>Solanales</taxon>
        <taxon>Convolvulaceae</taxon>
        <taxon>Cuscuteae</taxon>
        <taxon>Cuscuta</taxon>
        <taxon>Cuscuta subgen. Cuscuta</taxon>
    </lineage>
</organism>
<dbReference type="EMBL" id="CAMAPE010000025">
    <property type="protein sequence ID" value="CAH9091046.1"/>
    <property type="molecule type" value="Genomic_DNA"/>
</dbReference>